<evidence type="ECO:0000256" key="5">
    <source>
        <dbReference type="ARBA" id="ARBA00022692"/>
    </source>
</evidence>
<evidence type="ECO:0000256" key="2">
    <source>
        <dbReference type="ARBA" id="ARBA00009142"/>
    </source>
</evidence>
<keyword evidence="4 8" id="KW-1003">Cell membrane</keyword>
<protein>
    <recommendedName>
        <fullName evidence="8">Probable membrane transporter protein</fullName>
    </recommendedName>
</protein>
<dbReference type="OrthoDB" id="8421744at2"/>
<dbReference type="RefSeq" id="WP_089355692.1">
    <property type="nucleotide sequence ID" value="NZ_FZPD01000002.1"/>
</dbReference>
<feature type="transmembrane region" description="Helical" evidence="8">
    <location>
        <begin position="137"/>
        <end position="160"/>
    </location>
</feature>
<feature type="transmembrane region" description="Helical" evidence="8">
    <location>
        <begin position="77"/>
        <end position="100"/>
    </location>
</feature>
<feature type="transmembrane region" description="Helical" evidence="8">
    <location>
        <begin position="106"/>
        <end position="125"/>
    </location>
</feature>
<proteinExistence type="inferred from homology"/>
<evidence type="ECO:0000256" key="6">
    <source>
        <dbReference type="ARBA" id="ARBA00022989"/>
    </source>
</evidence>
<keyword evidence="5 8" id="KW-0812">Transmembrane</keyword>
<name>A0A239GQG2_EKHLU</name>
<dbReference type="Pfam" id="PF01925">
    <property type="entry name" value="TauE"/>
    <property type="match status" value="1"/>
</dbReference>
<feature type="transmembrane region" description="Helical" evidence="8">
    <location>
        <begin position="233"/>
        <end position="254"/>
    </location>
</feature>
<gene>
    <name evidence="9" type="ORF">SAMN05421640_0919</name>
</gene>
<feature type="transmembrane region" description="Helical" evidence="8">
    <location>
        <begin position="44"/>
        <end position="65"/>
    </location>
</feature>
<accession>A0A239GQG2</accession>
<dbReference type="GO" id="GO:0005886">
    <property type="term" value="C:plasma membrane"/>
    <property type="evidence" value="ECO:0007669"/>
    <property type="project" value="UniProtKB-SubCell"/>
</dbReference>
<dbReference type="PANTHER" id="PTHR30269">
    <property type="entry name" value="TRANSMEMBRANE PROTEIN YFCA"/>
    <property type="match status" value="1"/>
</dbReference>
<dbReference type="AlphaFoldDB" id="A0A239GQG2"/>
<evidence type="ECO:0000313" key="9">
    <source>
        <dbReference type="EMBL" id="SNS70324.1"/>
    </source>
</evidence>
<dbReference type="PANTHER" id="PTHR30269:SF37">
    <property type="entry name" value="MEMBRANE TRANSPORTER PROTEIN"/>
    <property type="match status" value="1"/>
</dbReference>
<reference evidence="9 10" key="1">
    <citation type="submission" date="2017-06" db="EMBL/GenBank/DDBJ databases">
        <authorList>
            <person name="Kim H.J."/>
            <person name="Triplett B.A."/>
        </authorList>
    </citation>
    <scope>NUCLEOTIDE SEQUENCE [LARGE SCALE GENOMIC DNA]</scope>
    <source>
        <strain evidence="9 10">DSM 19307</strain>
    </source>
</reference>
<evidence type="ECO:0000256" key="4">
    <source>
        <dbReference type="ARBA" id="ARBA00022475"/>
    </source>
</evidence>
<evidence type="ECO:0000313" key="10">
    <source>
        <dbReference type="Proteomes" id="UP000198393"/>
    </source>
</evidence>
<evidence type="ECO:0000256" key="7">
    <source>
        <dbReference type="ARBA" id="ARBA00023136"/>
    </source>
</evidence>
<dbReference type="EMBL" id="FZPD01000002">
    <property type="protein sequence ID" value="SNS70324.1"/>
    <property type="molecule type" value="Genomic_DNA"/>
</dbReference>
<keyword evidence="7 8" id="KW-0472">Membrane</keyword>
<evidence type="ECO:0000256" key="8">
    <source>
        <dbReference type="RuleBase" id="RU363041"/>
    </source>
</evidence>
<dbReference type="Proteomes" id="UP000198393">
    <property type="component" value="Unassembled WGS sequence"/>
</dbReference>
<feature type="transmembrane region" description="Helical" evidence="8">
    <location>
        <begin position="12"/>
        <end position="32"/>
    </location>
</feature>
<comment type="similarity">
    <text evidence="2 8">Belongs to the 4-toluene sulfonate uptake permease (TSUP) (TC 2.A.102) family.</text>
</comment>
<dbReference type="InterPro" id="IPR002781">
    <property type="entry name" value="TM_pro_TauE-like"/>
</dbReference>
<organism evidence="9 10">
    <name type="scientific">Ekhidna lutea</name>
    <dbReference type="NCBI Taxonomy" id="447679"/>
    <lineage>
        <taxon>Bacteria</taxon>
        <taxon>Pseudomonadati</taxon>
        <taxon>Bacteroidota</taxon>
        <taxon>Cytophagia</taxon>
        <taxon>Cytophagales</taxon>
        <taxon>Reichenbachiellaceae</taxon>
        <taxon>Ekhidna</taxon>
    </lineage>
</organism>
<keyword evidence="3" id="KW-0813">Transport</keyword>
<sequence length="255" mass="28098">MGALLEWLSPIEFTTLIVLFIVGVLAFILSTVSGGGGALVLVPVLNWLIGVTNTAPVLNLGTFLGRPARLIIFWKHIHWRLCLFYAPAAIAGAWIGALIFKRADLSFLQLFVGLFLVSTIFQFRLGKVKQSFSFKEWYFIPLGFVVSILGTMIGALGPVLNPFYLNAGLDKEELIATKTANSFFTGLAQIGSYTFFGLLTTENWVFGITLGLGATLGSIIGKGFLKKMKSEQFRFLVVVMMVVSGLIMIVRRIWF</sequence>
<dbReference type="InterPro" id="IPR052017">
    <property type="entry name" value="TSUP"/>
</dbReference>
<keyword evidence="10" id="KW-1185">Reference proteome</keyword>
<evidence type="ECO:0000256" key="1">
    <source>
        <dbReference type="ARBA" id="ARBA00004651"/>
    </source>
</evidence>
<keyword evidence="6 8" id="KW-1133">Transmembrane helix</keyword>
<evidence type="ECO:0000256" key="3">
    <source>
        <dbReference type="ARBA" id="ARBA00022448"/>
    </source>
</evidence>
<feature type="transmembrane region" description="Helical" evidence="8">
    <location>
        <begin position="204"/>
        <end position="221"/>
    </location>
</feature>
<comment type="subcellular location">
    <subcellularLocation>
        <location evidence="1 8">Cell membrane</location>
        <topology evidence="1 8">Multi-pass membrane protein</topology>
    </subcellularLocation>
</comment>